<organism evidence="1 2">
    <name type="scientific">Ceriporiopsis subvermispora (strain B)</name>
    <name type="common">White-rot fungus</name>
    <name type="synonym">Gelatoporia subvermispora</name>
    <dbReference type="NCBI Taxonomy" id="914234"/>
    <lineage>
        <taxon>Eukaryota</taxon>
        <taxon>Fungi</taxon>
        <taxon>Dikarya</taxon>
        <taxon>Basidiomycota</taxon>
        <taxon>Agaricomycotina</taxon>
        <taxon>Agaricomycetes</taxon>
        <taxon>Polyporales</taxon>
        <taxon>Gelatoporiaceae</taxon>
        <taxon>Gelatoporia</taxon>
    </lineage>
</organism>
<evidence type="ECO:0000313" key="1">
    <source>
        <dbReference type="EMBL" id="EMD35957.1"/>
    </source>
</evidence>
<dbReference type="HOGENOM" id="CLU_550930_0_0_1"/>
<protein>
    <recommendedName>
        <fullName evidence="3">F-box domain-containing protein</fullName>
    </recommendedName>
</protein>
<dbReference type="AlphaFoldDB" id="M2RC58"/>
<keyword evidence="2" id="KW-1185">Reference proteome</keyword>
<evidence type="ECO:0008006" key="3">
    <source>
        <dbReference type="Google" id="ProtNLM"/>
    </source>
</evidence>
<sequence length="495" mass="55924">MAIEKGDREPLRHGYKLRRKSVSKPRLNFDILYEIMKNSNLRGLLAIMQTCHALQHAGAKLLLDRHLPISGQRQLRSFCRFMLADTPRRFATLHRASLLVSDVVPSDRPTIALLTEVLRHAVALEWLQIGLQADVLNVHPELSQAVSALYSLRVLSFVGPSERAHADLISSINAPLAELNVVFHESQERQPSQDLIHLLEQFSRSLELLAVHNVSCEPAPTIQYPMTLSLEASLEDAEYDFSAWIRSFPNITDLSIISGYGNLSPNLMEQHRALNMAAQEKHSWARLRYLSGYIDDLFVAAPTCKVDHLRVVFADPTWTEEFALVLESTSPQKLSVEVELDEDNWTEEWLVELLNFALTLADVKLKFIVNPSAAMRTEAILNSLLGLSETLQVSNLDLTFELDVDFDAVDVQNLPQVFKILRELDVGAFVQKFADRAGALRDLKVFVPCNSESHWSIERPEDGCSMASHHLYQKTSKWSVTDEMISLLHDDDIEA</sequence>
<accession>M2RC58</accession>
<name>M2RC58_CERS8</name>
<dbReference type="EMBL" id="KB445799">
    <property type="protein sequence ID" value="EMD35957.1"/>
    <property type="molecule type" value="Genomic_DNA"/>
</dbReference>
<reference evidence="1 2" key="1">
    <citation type="journal article" date="2012" name="Proc. Natl. Acad. Sci. U.S.A.">
        <title>Comparative genomics of Ceriporiopsis subvermispora and Phanerochaete chrysosporium provide insight into selective ligninolysis.</title>
        <authorList>
            <person name="Fernandez-Fueyo E."/>
            <person name="Ruiz-Duenas F.J."/>
            <person name="Ferreira P."/>
            <person name="Floudas D."/>
            <person name="Hibbett D.S."/>
            <person name="Canessa P."/>
            <person name="Larrondo L.F."/>
            <person name="James T.Y."/>
            <person name="Seelenfreund D."/>
            <person name="Lobos S."/>
            <person name="Polanco R."/>
            <person name="Tello M."/>
            <person name="Honda Y."/>
            <person name="Watanabe T."/>
            <person name="Watanabe T."/>
            <person name="Ryu J.S."/>
            <person name="Kubicek C.P."/>
            <person name="Schmoll M."/>
            <person name="Gaskell J."/>
            <person name="Hammel K.E."/>
            <person name="St John F.J."/>
            <person name="Vanden Wymelenberg A."/>
            <person name="Sabat G."/>
            <person name="Splinter BonDurant S."/>
            <person name="Syed K."/>
            <person name="Yadav J.S."/>
            <person name="Doddapaneni H."/>
            <person name="Subramanian V."/>
            <person name="Lavin J.L."/>
            <person name="Oguiza J.A."/>
            <person name="Perez G."/>
            <person name="Pisabarro A.G."/>
            <person name="Ramirez L."/>
            <person name="Santoyo F."/>
            <person name="Master E."/>
            <person name="Coutinho P.M."/>
            <person name="Henrissat B."/>
            <person name="Lombard V."/>
            <person name="Magnuson J.K."/>
            <person name="Kuees U."/>
            <person name="Hori C."/>
            <person name="Igarashi K."/>
            <person name="Samejima M."/>
            <person name="Held B.W."/>
            <person name="Barry K.W."/>
            <person name="LaButti K.M."/>
            <person name="Lapidus A."/>
            <person name="Lindquist E.A."/>
            <person name="Lucas S.M."/>
            <person name="Riley R."/>
            <person name="Salamov A.A."/>
            <person name="Hoffmeister D."/>
            <person name="Schwenk D."/>
            <person name="Hadar Y."/>
            <person name="Yarden O."/>
            <person name="de Vries R.P."/>
            <person name="Wiebenga A."/>
            <person name="Stenlid J."/>
            <person name="Eastwood D."/>
            <person name="Grigoriev I.V."/>
            <person name="Berka R.M."/>
            <person name="Blanchette R.A."/>
            <person name="Kersten P."/>
            <person name="Martinez A.T."/>
            <person name="Vicuna R."/>
            <person name="Cullen D."/>
        </authorList>
    </citation>
    <scope>NUCLEOTIDE SEQUENCE [LARGE SCALE GENOMIC DNA]</scope>
    <source>
        <strain evidence="1 2">B</strain>
    </source>
</reference>
<evidence type="ECO:0000313" key="2">
    <source>
        <dbReference type="Proteomes" id="UP000016930"/>
    </source>
</evidence>
<proteinExistence type="predicted"/>
<dbReference type="Proteomes" id="UP000016930">
    <property type="component" value="Unassembled WGS sequence"/>
</dbReference>
<dbReference type="OrthoDB" id="2755760at2759"/>
<gene>
    <name evidence="1" type="ORF">CERSUDRAFT_124517</name>
</gene>